<dbReference type="SMART" id="SM00862">
    <property type="entry name" value="Trans_reg_C"/>
    <property type="match status" value="1"/>
</dbReference>
<dbReference type="PROSITE" id="PS51755">
    <property type="entry name" value="OMPR_PHOB"/>
    <property type="match status" value="1"/>
</dbReference>
<keyword evidence="6" id="KW-1185">Reference proteome</keyword>
<feature type="domain" description="OmpR/PhoB-type" evidence="4">
    <location>
        <begin position="1"/>
        <end position="99"/>
    </location>
</feature>
<dbReference type="EMBL" id="MKJU01000030">
    <property type="protein sequence ID" value="OHU88779.1"/>
    <property type="molecule type" value="Genomic_DNA"/>
</dbReference>
<dbReference type="GO" id="GO:0003677">
    <property type="term" value="F:DNA binding"/>
    <property type="evidence" value="ECO:0007669"/>
    <property type="project" value="UniProtKB-UniRule"/>
</dbReference>
<reference evidence="5 6" key="1">
    <citation type="submission" date="2016-09" db="EMBL/GenBank/DDBJ databases">
        <title>Pseudoalteromonas amylolytica sp. nov., isolated from the surface seawater.</title>
        <authorList>
            <person name="Wu Y.-H."/>
            <person name="Cheng H."/>
            <person name="Jin X.-B."/>
            <person name="Wang C.-S."/>
            <person name="Xu X.-W."/>
        </authorList>
    </citation>
    <scope>NUCLEOTIDE SEQUENCE [LARGE SCALE GENOMIC DNA]</scope>
    <source>
        <strain evidence="5 6">JW1</strain>
    </source>
</reference>
<name>A0A1S1MR24_9GAMM</name>
<organism evidence="5 6">
    <name type="scientific">Pseudoalteromonas amylolytica</name>
    <dbReference type="NCBI Taxonomy" id="1859457"/>
    <lineage>
        <taxon>Bacteria</taxon>
        <taxon>Pseudomonadati</taxon>
        <taxon>Pseudomonadota</taxon>
        <taxon>Gammaproteobacteria</taxon>
        <taxon>Alteromonadales</taxon>
        <taxon>Pseudoalteromonadaceae</taxon>
        <taxon>Pseudoalteromonas</taxon>
    </lineage>
</organism>
<sequence>MQHYWIGDFFIDLSRNQITQHNTTQILAPKALAVLTYLAQRQGDVISQDELLDNVWAGTVVSPNTLQRSIAQLRKALGDDGKTQVLIKTHAKKGYSLECEVRREKAATKRVTDSSTEHATTASITQHDAEVHQPVAMSAKAPVKWGSLVITLCVMFMVGFHYFSTSNSVRISVSQIRALTATDYKESTGIYSPDGKFIVFSRYSDELCINHIWAKNIETQEEFQLTKNLRAYGPHSFSTDGSKLAFITQDECDKPITQKMCYQLASLDLTQALNAPQSPTVLMECKNSEIRKPIWLNNNDIALLQKHTDAWKLIRYSVAQDESALLYEMPGGSISDYDVATNSNKISLTGFHNDGQYYIEMLSLQGEVLSSHRIEYPENIAKHTLIYPNFSPQEDQLIFSTGRRLFTVTQQGKISEVSLPLDQPIAAPVVHPQGERMLAIKGYFDSDVIIATLDDITNSTAAQEQSDKQGVYRVLHRSSVADDSATFQPSGELIAYESARSGDPQVWLTDGRKTRQLSNFAMDSMMAGMVWSRQGDRLLVNLNRSLTLINLEGEVTSFVLDHPVERLFQWHSDTNMALAHVRIAGIVKLVQINLNLASTQVILDTQATWADSSDDGQVVYKDKMNRFWLSSALEDRYLEALQNQGSDKNFVVRNNHIYGINDALQLWSYDLDSEEFTVIGKVPSNVSNLTDVNASQVLMDITLVSRKAVVELILDD</sequence>
<dbReference type="Gene3D" id="1.10.10.10">
    <property type="entry name" value="Winged helix-like DNA-binding domain superfamily/Winged helix DNA-binding domain"/>
    <property type="match status" value="1"/>
</dbReference>
<dbReference type="InterPro" id="IPR001867">
    <property type="entry name" value="OmpR/PhoB-type_DNA-bd"/>
</dbReference>
<dbReference type="Pfam" id="PF07676">
    <property type="entry name" value="PD40"/>
    <property type="match status" value="1"/>
</dbReference>
<dbReference type="SUPFAM" id="SSF46894">
    <property type="entry name" value="C-terminal effector domain of the bipartite response regulators"/>
    <property type="match status" value="1"/>
</dbReference>
<feature type="DNA-binding region" description="OmpR/PhoB-type" evidence="3">
    <location>
        <begin position="1"/>
        <end position="99"/>
    </location>
</feature>
<dbReference type="Gene3D" id="2.120.10.30">
    <property type="entry name" value="TolB, C-terminal domain"/>
    <property type="match status" value="2"/>
</dbReference>
<comment type="similarity">
    <text evidence="1">Belongs to the TolB family.</text>
</comment>
<dbReference type="SUPFAM" id="SSF82171">
    <property type="entry name" value="DPP6 N-terminal domain-like"/>
    <property type="match status" value="1"/>
</dbReference>
<gene>
    <name evidence="5" type="ORF">BET10_18335</name>
</gene>
<comment type="caution">
    <text evidence="5">The sequence shown here is derived from an EMBL/GenBank/DDBJ whole genome shotgun (WGS) entry which is preliminary data.</text>
</comment>
<evidence type="ECO:0000313" key="5">
    <source>
        <dbReference type="EMBL" id="OHU88779.1"/>
    </source>
</evidence>
<dbReference type="InterPro" id="IPR011659">
    <property type="entry name" value="WD40"/>
</dbReference>
<accession>A0A1S1MR24</accession>
<dbReference type="PANTHER" id="PTHR36842:SF1">
    <property type="entry name" value="PROTEIN TOLB"/>
    <property type="match status" value="1"/>
</dbReference>
<dbReference type="InterPro" id="IPR011042">
    <property type="entry name" value="6-blade_b-propeller_TolB-like"/>
</dbReference>
<dbReference type="Proteomes" id="UP000179786">
    <property type="component" value="Unassembled WGS sequence"/>
</dbReference>
<dbReference type="InterPro" id="IPR036388">
    <property type="entry name" value="WH-like_DNA-bd_sf"/>
</dbReference>
<dbReference type="RefSeq" id="WP_070986691.1">
    <property type="nucleotide sequence ID" value="NZ_MKJU01000030.1"/>
</dbReference>
<dbReference type="Pfam" id="PF00486">
    <property type="entry name" value="Trans_reg_C"/>
    <property type="match status" value="1"/>
</dbReference>
<dbReference type="PANTHER" id="PTHR36842">
    <property type="entry name" value="PROTEIN TOLB HOMOLOG"/>
    <property type="match status" value="1"/>
</dbReference>
<dbReference type="GO" id="GO:0000160">
    <property type="term" value="P:phosphorelay signal transduction system"/>
    <property type="evidence" value="ECO:0007669"/>
    <property type="project" value="InterPro"/>
</dbReference>
<evidence type="ECO:0000256" key="2">
    <source>
        <dbReference type="ARBA" id="ARBA00023125"/>
    </source>
</evidence>
<dbReference type="AlphaFoldDB" id="A0A1S1MR24"/>
<proteinExistence type="inferred from homology"/>
<dbReference type="STRING" id="1859457.BET10_18335"/>
<evidence type="ECO:0000313" key="6">
    <source>
        <dbReference type="Proteomes" id="UP000179786"/>
    </source>
</evidence>
<evidence type="ECO:0000256" key="1">
    <source>
        <dbReference type="ARBA" id="ARBA00009820"/>
    </source>
</evidence>
<dbReference type="InterPro" id="IPR016032">
    <property type="entry name" value="Sig_transdc_resp-reg_C-effctor"/>
</dbReference>
<protein>
    <recommendedName>
        <fullName evidence="4">OmpR/PhoB-type domain-containing protein</fullName>
    </recommendedName>
</protein>
<keyword evidence="2 3" id="KW-0238">DNA-binding</keyword>
<evidence type="ECO:0000259" key="4">
    <source>
        <dbReference type="PROSITE" id="PS51755"/>
    </source>
</evidence>
<dbReference type="CDD" id="cd00383">
    <property type="entry name" value="trans_reg_C"/>
    <property type="match status" value="1"/>
</dbReference>
<evidence type="ECO:0000256" key="3">
    <source>
        <dbReference type="PROSITE-ProRule" id="PRU01091"/>
    </source>
</evidence>
<dbReference type="GO" id="GO:0006355">
    <property type="term" value="P:regulation of DNA-templated transcription"/>
    <property type="evidence" value="ECO:0007669"/>
    <property type="project" value="InterPro"/>
</dbReference>
<dbReference type="OrthoDB" id="5693682at2"/>